<feature type="compositionally biased region" description="Low complexity" evidence="8">
    <location>
        <begin position="127"/>
        <end position="136"/>
    </location>
</feature>
<evidence type="ECO:0000313" key="11">
    <source>
        <dbReference type="EMBL" id="CAL4947161.1"/>
    </source>
</evidence>
<dbReference type="Gene3D" id="1.20.58.1040">
    <property type="match status" value="1"/>
</dbReference>
<accession>A0ABC8YR89</accession>
<keyword evidence="3" id="KW-0336">GPI-anchor</keyword>
<feature type="signal peptide" evidence="9">
    <location>
        <begin position="1"/>
        <end position="20"/>
    </location>
</feature>
<feature type="region of interest" description="Disordered" evidence="8">
    <location>
        <begin position="119"/>
        <end position="143"/>
    </location>
</feature>
<proteinExistence type="predicted"/>
<feature type="region of interest" description="Disordered" evidence="8">
    <location>
        <begin position="248"/>
        <end position="288"/>
    </location>
</feature>
<reference evidence="11 12" key="2">
    <citation type="submission" date="2024-10" db="EMBL/GenBank/DDBJ databases">
        <authorList>
            <person name="Ryan C."/>
        </authorList>
    </citation>
    <scope>NUCLEOTIDE SEQUENCE [LARGE SCALE GENOMIC DNA]</scope>
</reference>
<keyword evidence="5" id="KW-0472">Membrane</keyword>
<dbReference type="GO" id="GO:0005886">
    <property type="term" value="C:plasma membrane"/>
    <property type="evidence" value="ECO:0007669"/>
    <property type="project" value="UniProtKB-SubCell"/>
</dbReference>
<feature type="chain" id="PRO_5044831340" description="X8 domain-containing protein" evidence="9">
    <location>
        <begin position="21"/>
        <end position="322"/>
    </location>
</feature>
<name>A0ABC8YR89_9POAL</name>
<dbReference type="GO" id="GO:0098552">
    <property type="term" value="C:side of membrane"/>
    <property type="evidence" value="ECO:0007669"/>
    <property type="project" value="UniProtKB-KW"/>
</dbReference>
<comment type="subcellular location">
    <subcellularLocation>
        <location evidence="1">Cell membrane</location>
        <topology evidence="1">Lipid-anchor</topology>
        <topology evidence="1">GPI-anchor</topology>
    </subcellularLocation>
</comment>
<dbReference type="AlphaFoldDB" id="A0ABC8YR89"/>
<keyword evidence="3" id="KW-0449">Lipoprotein</keyword>
<evidence type="ECO:0000256" key="5">
    <source>
        <dbReference type="ARBA" id="ARBA00023136"/>
    </source>
</evidence>
<gene>
    <name evidence="11" type="ORF">URODEC1_LOCUS36574</name>
</gene>
<dbReference type="PRINTS" id="PR01217">
    <property type="entry name" value="PRICHEXTENSN"/>
</dbReference>
<keyword evidence="7" id="KW-0325">Glycoprotein</keyword>
<evidence type="ECO:0000256" key="6">
    <source>
        <dbReference type="ARBA" id="ARBA00023157"/>
    </source>
</evidence>
<evidence type="ECO:0000256" key="9">
    <source>
        <dbReference type="SAM" id="SignalP"/>
    </source>
</evidence>
<keyword evidence="2" id="KW-1003">Cell membrane</keyword>
<dbReference type="SMART" id="SM00768">
    <property type="entry name" value="X8"/>
    <property type="match status" value="1"/>
</dbReference>
<sequence>MARAPVMALLFLLILLFAFAEETTAAAAGKPSVVHDDLNPVQVTNPITTVPSTNPAPTIITVPSTNPTITIPSLNPLPTPITDNPPSTAPPVPVIYPLPTPSSTLPPTVPVTNPTVTTPSTFPPSAPLTNPNLPASNPTPPPAQTITAPAVSSQQVWCVVKAAGSSEAALQNALDYACGTGKADCSAIQPSGSCYYPNTIQAHASYAFNSYYQNNPAPSSCDFGGTAMIVTANPSSGSCVFASSSSSNVGYNPASTTTPLPSSSGSDSGSPVLNASGSGSKEPSEFVPDIPGAVDMDSAWRSIKPPHWSWAALVWIMHFVRR</sequence>
<feature type="domain" description="X8" evidence="10">
    <location>
        <begin position="156"/>
        <end position="241"/>
    </location>
</feature>
<keyword evidence="12" id="KW-1185">Reference proteome</keyword>
<reference evidence="12" key="1">
    <citation type="submission" date="2024-06" db="EMBL/GenBank/DDBJ databases">
        <authorList>
            <person name="Ryan C."/>
        </authorList>
    </citation>
    <scope>NUCLEOTIDE SEQUENCE [LARGE SCALE GENOMIC DNA]</scope>
</reference>
<dbReference type="FunFam" id="1.20.58.1040:FF:000001">
    <property type="entry name" value="Glucan endo-1,3-beta-glucosidase 4"/>
    <property type="match status" value="1"/>
</dbReference>
<dbReference type="PANTHER" id="PTHR31044">
    <property type="entry name" value="BETA-1,3 GLUCANASE"/>
    <property type="match status" value="1"/>
</dbReference>
<evidence type="ECO:0000256" key="4">
    <source>
        <dbReference type="ARBA" id="ARBA00022729"/>
    </source>
</evidence>
<dbReference type="Proteomes" id="UP001497457">
    <property type="component" value="Chromosome 17b"/>
</dbReference>
<feature type="compositionally biased region" description="Low complexity" evidence="8">
    <location>
        <begin position="248"/>
        <end position="271"/>
    </location>
</feature>
<keyword evidence="6" id="KW-1015">Disulfide bond</keyword>
<evidence type="ECO:0000256" key="3">
    <source>
        <dbReference type="ARBA" id="ARBA00022622"/>
    </source>
</evidence>
<dbReference type="PANTHER" id="PTHR31044:SF120">
    <property type="entry name" value="CARBOHYDRATE-BINDING X8 DOMAIN SUPERFAMILY PROTEIN"/>
    <property type="match status" value="1"/>
</dbReference>
<keyword evidence="4 9" id="KW-0732">Signal</keyword>
<dbReference type="InterPro" id="IPR012946">
    <property type="entry name" value="X8"/>
</dbReference>
<evidence type="ECO:0000256" key="7">
    <source>
        <dbReference type="ARBA" id="ARBA00023180"/>
    </source>
</evidence>
<evidence type="ECO:0000256" key="8">
    <source>
        <dbReference type="SAM" id="MobiDB-lite"/>
    </source>
</evidence>
<protein>
    <recommendedName>
        <fullName evidence="10">X8 domain-containing protein</fullName>
    </recommendedName>
</protein>
<dbReference type="GO" id="GO:0009506">
    <property type="term" value="C:plasmodesma"/>
    <property type="evidence" value="ECO:0007669"/>
    <property type="project" value="UniProtKB-ARBA"/>
</dbReference>
<evidence type="ECO:0000256" key="2">
    <source>
        <dbReference type="ARBA" id="ARBA00022475"/>
    </source>
</evidence>
<dbReference type="InterPro" id="IPR044788">
    <property type="entry name" value="X8_dom_prot"/>
</dbReference>
<dbReference type="EMBL" id="OZ075127">
    <property type="protein sequence ID" value="CAL4947161.1"/>
    <property type="molecule type" value="Genomic_DNA"/>
</dbReference>
<dbReference type="Pfam" id="PF07983">
    <property type="entry name" value="X8"/>
    <property type="match status" value="1"/>
</dbReference>
<organism evidence="11 12">
    <name type="scientific">Urochloa decumbens</name>
    <dbReference type="NCBI Taxonomy" id="240449"/>
    <lineage>
        <taxon>Eukaryota</taxon>
        <taxon>Viridiplantae</taxon>
        <taxon>Streptophyta</taxon>
        <taxon>Embryophyta</taxon>
        <taxon>Tracheophyta</taxon>
        <taxon>Spermatophyta</taxon>
        <taxon>Magnoliopsida</taxon>
        <taxon>Liliopsida</taxon>
        <taxon>Poales</taxon>
        <taxon>Poaceae</taxon>
        <taxon>PACMAD clade</taxon>
        <taxon>Panicoideae</taxon>
        <taxon>Panicodae</taxon>
        <taxon>Paniceae</taxon>
        <taxon>Melinidinae</taxon>
        <taxon>Urochloa</taxon>
    </lineage>
</organism>
<evidence type="ECO:0000313" key="12">
    <source>
        <dbReference type="Proteomes" id="UP001497457"/>
    </source>
</evidence>
<evidence type="ECO:0000256" key="1">
    <source>
        <dbReference type="ARBA" id="ARBA00004609"/>
    </source>
</evidence>
<evidence type="ECO:0000259" key="10">
    <source>
        <dbReference type="SMART" id="SM00768"/>
    </source>
</evidence>